<dbReference type="Gene3D" id="1.50.40.10">
    <property type="entry name" value="Mitochondrial carrier domain"/>
    <property type="match status" value="1"/>
</dbReference>
<name>A0A914Z4R0_9BILA</name>
<keyword evidence="3" id="KW-0812">Transmembrane</keyword>
<keyword evidence="5" id="KW-1185">Reference proteome</keyword>
<dbReference type="Proteomes" id="UP000887577">
    <property type="component" value="Unplaced"/>
</dbReference>
<organism evidence="5 6">
    <name type="scientific">Panagrolaimus superbus</name>
    <dbReference type="NCBI Taxonomy" id="310955"/>
    <lineage>
        <taxon>Eukaryota</taxon>
        <taxon>Metazoa</taxon>
        <taxon>Ecdysozoa</taxon>
        <taxon>Nematoda</taxon>
        <taxon>Chromadorea</taxon>
        <taxon>Rhabditida</taxon>
        <taxon>Tylenchina</taxon>
        <taxon>Panagrolaimomorpha</taxon>
        <taxon>Panagrolaimoidea</taxon>
        <taxon>Panagrolaimidae</taxon>
        <taxon>Panagrolaimus</taxon>
    </lineage>
</organism>
<accession>A0A914Z4R0</accession>
<dbReference type="InterPro" id="IPR018108">
    <property type="entry name" value="MCP_transmembrane"/>
</dbReference>
<evidence type="ECO:0000313" key="6">
    <source>
        <dbReference type="WBParaSite" id="PSU_v2.g7675.t1"/>
    </source>
</evidence>
<dbReference type="Pfam" id="PF00153">
    <property type="entry name" value="Mito_carr"/>
    <property type="match status" value="1"/>
</dbReference>
<sequence>MKTPEVAQFKASQKLLNPNKAVGHPFDTIKVRLQTMPKPLPGQKPLFTGALDCVQQTIKHEGLRVSIFI</sequence>
<dbReference type="InterPro" id="IPR023395">
    <property type="entry name" value="MCP_dom_sf"/>
</dbReference>
<evidence type="ECO:0000256" key="2">
    <source>
        <dbReference type="ARBA" id="ARBA00006375"/>
    </source>
</evidence>
<keyword evidence="4" id="KW-0472">Membrane</keyword>
<comment type="similarity">
    <text evidence="2">Belongs to the mitochondrial carrier (TC 2.A.29) family.</text>
</comment>
<evidence type="ECO:0000256" key="3">
    <source>
        <dbReference type="ARBA" id="ARBA00022692"/>
    </source>
</evidence>
<dbReference type="AlphaFoldDB" id="A0A914Z4R0"/>
<protein>
    <submittedName>
        <fullName evidence="6">Uncharacterized protein</fullName>
    </submittedName>
</protein>
<reference evidence="6" key="1">
    <citation type="submission" date="2022-11" db="UniProtKB">
        <authorList>
            <consortium name="WormBaseParasite"/>
        </authorList>
    </citation>
    <scope>IDENTIFICATION</scope>
</reference>
<dbReference type="SUPFAM" id="SSF103506">
    <property type="entry name" value="Mitochondrial carrier"/>
    <property type="match status" value="1"/>
</dbReference>
<evidence type="ECO:0000256" key="4">
    <source>
        <dbReference type="ARBA" id="ARBA00023136"/>
    </source>
</evidence>
<evidence type="ECO:0000256" key="1">
    <source>
        <dbReference type="ARBA" id="ARBA00004141"/>
    </source>
</evidence>
<dbReference type="WBParaSite" id="PSU_v2.g7675.t1">
    <property type="protein sequence ID" value="PSU_v2.g7675.t1"/>
    <property type="gene ID" value="PSU_v2.g7675"/>
</dbReference>
<comment type="subcellular location">
    <subcellularLocation>
        <location evidence="1">Membrane</location>
        <topology evidence="1">Multi-pass membrane protein</topology>
    </subcellularLocation>
</comment>
<dbReference type="GO" id="GO:0016020">
    <property type="term" value="C:membrane"/>
    <property type="evidence" value="ECO:0007669"/>
    <property type="project" value="UniProtKB-SubCell"/>
</dbReference>
<evidence type="ECO:0000313" key="5">
    <source>
        <dbReference type="Proteomes" id="UP000887577"/>
    </source>
</evidence>
<proteinExistence type="inferred from homology"/>